<evidence type="ECO:0000313" key="1">
    <source>
        <dbReference type="EMBL" id="KNZ43760.1"/>
    </source>
</evidence>
<protein>
    <submittedName>
        <fullName evidence="1">Uncharacterized protein</fullName>
    </submittedName>
</protein>
<keyword evidence="2" id="KW-1185">Reference proteome</keyword>
<dbReference type="VEuPathDB" id="FungiDB:VP01_9895g1"/>
<evidence type="ECO:0000313" key="2">
    <source>
        <dbReference type="Proteomes" id="UP000037035"/>
    </source>
</evidence>
<gene>
    <name evidence="1" type="ORF">VP01_9895g1</name>
</gene>
<organism evidence="1 2">
    <name type="scientific">Puccinia sorghi</name>
    <dbReference type="NCBI Taxonomy" id="27349"/>
    <lineage>
        <taxon>Eukaryota</taxon>
        <taxon>Fungi</taxon>
        <taxon>Dikarya</taxon>
        <taxon>Basidiomycota</taxon>
        <taxon>Pucciniomycotina</taxon>
        <taxon>Pucciniomycetes</taxon>
        <taxon>Pucciniales</taxon>
        <taxon>Pucciniaceae</taxon>
        <taxon>Puccinia</taxon>
    </lineage>
</organism>
<sequence>RISVADTEGAARKANIPKLDKKNFLNWSMRIKAHLLVLSGAAADAVGKKHTRAVDILMNYMTKTVFELSFSNSHQNPRNNTLGGV</sequence>
<feature type="non-terminal residue" evidence="1">
    <location>
        <position position="1"/>
    </location>
</feature>
<dbReference type="Proteomes" id="UP000037035">
    <property type="component" value="Unassembled WGS sequence"/>
</dbReference>
<proteinExistence type="predicted"/>
<comment type="caution">
    <text evidence="1">The sequence shown here is derived from an EMBL/GenBank/DDBJ whole genome shotgun (WGS) entry which is preliminary data.</text>
</comment>
<accession>A0A0L6U7H4</accession>
<dbReference type="EMBL" id="LAVV01015597">
    <property type="protein sequence ID" value="KNZ43760.1"/>
    <property type="molecule type" value="Genomic_DNA"/>
</dbReference>
<reference evidence="1 2" key="1">
    <citation type="submission" date="2015-08" db="EMBL/GenBank/DDBJ databases">
        <title>Next Generation Sequencing and Analysis of the Genome of Puccinia sorghi L Schw, the Causal Agent of Maize Common Rust.</title>
        <authorList>
            <person name="Rochi L."/>
            <person name="Burguener G."/>
            <person name="Darino M."/>
            <person name="Turjanski A."/>
            <person name="Kreff E."/>
            <person name="Dieguez M.J."/>
            <person name="Sacco F."/>
        </authorList>
    </citation>
    <scope>NUCLEOTIDE SEQUENCE [LARGE SCALE GENOMIC DNA]</scope>
    <source>
        <strain evidence="1 2">RO10H11247</strain>
    </source>
</reference>
<dbReference type="OrthoDB" id="2513953at2759"/>
<dbReference type="AlphaFoldDB" id="A0A0L6U7H4"/>
<name>A0A0L6U7H4_9BASI</name>